<sequence>MTTGTDPALVPELLVRNLADSIAFWCDLCGFTIRYDRPDDGFAYITRGSAHVMLEQAGTGRNWITAPLDTPYGRGVNFQVAVSDVDSILSALRAAGDSLFMQPESKWYRVDDEEVGVRQFLVTDPDGYLIRFQSPLGRRPLTGEPPVR</sequence>
<dbReference type="InterPro" id="IPR029068">
    <property type="entry name" value="Glyas_Bleomycin-R_OHBP_Dase"/>
</dbReference>
<dbReference type="Pfam" id="PF00903">
    <property type="entry name" value="Glyoxalase"/>
    <property type="match status" value="1"/>
</dbReference>
<proteinExistence type="inferred from homology"/>
<gene>
    <name evidence="5" type="ORF">E3T28_10055</name>
</gene>
<evidence type="ECO:0000256" key="3">
    <source>
        <dbReference type="ARBA" id="ARBA00023251"/>
    </source>
</evidence>
<name>A0ABY2J1E8_9MICO</name>
<comment type="caution">
    <text evidence="5">The sequence shown here is derived from an EMBL/GenBank/DDBJ whole genome shotgun (WGS) entry which is preliminary data.</text>
</comment>
<dbReference type="PROSITE" id="PS51819">
    <property type="entry name" value="VOC"/>
    <property type="match status" value="1"/>
</dbReference>
<dbReference type="SUPFAM" id="SSF54593">
    <property type="entry name" value="Glyoxalase/Bleomycin resistance protein/Dihydroxybiphenyl dioxygenase"/>
    <property type="match status" value="1"/>
</dbReference>
<protein>
    <recommendedName>
        <fullName evidence="2">Bleomycin resistance protein</fullName>
    </recommendedName>
</protein>
<dbReference type="InterPro" id="IPR037523">
    <property type="entry name" value="VOC_core"/>
</dbReference>
<organism evidence="5 6">
    <name type="scientific">Cryobacterium sinapicolor</name>
    <dbReference type="NCBI Taxonomy" id="1259236"/>
    <lineage>
        <taxon>Bacteria</taxon>
        <taxon>Bacillati</taxon>
        <taxon>Actinomycetota</taxon>
        <taxon>Actinomycetes</taxon>
        <taxon>Micrococcales</taxon>
        <taxon>Microbacteriaceae</taxon>
        <taxon>Cryobacterium</taxon>
    </lineage>
</organism>
<evidence type="ECO:0000313" key="5">
    <source>
        <dbReference type="EMBL" id="TFC98747.1"/>
    </source>
</evidence>
<keyword evidence="3" id="KW-0046">Antibiotic resistance</keyword>
<dbReference type="InterPro" id="IPR004360">
    <property type="entry name" value="Glyas_Fos-R_dOase_dom"/>
</dbReference>
<accession>A0ABY2J1E8</accession>
<dbReference type="Gene3D" id="3.10.180.10">
    <property type="entry name" value="2,3-Dihydroxybiphenyl 1,2-Dioxygenase, domain 1"/>
    <property type="match status" value="1"/>
</dbReference>
<evidence type="ECO:0000259" key="4">
    <source>
        <dbReference type="PROSITE" id="PS51819"/>
    </source>
</evidence>
<dbReference type="Proteomes" id="UP000297853">
    <property type="component" value="Unassembled WGS sequence"/>
</dbReference>
<feature type="domain" description="VOC" evidence="4">
    <location>
        <begin position="7"/>
        <end position="135"/>
    </location>
</feature>
<dbReference type="CDD" id="cd08349">
    <property type="entry name" value="BLMA_like"/>
    <property type="match status" value="1"/>
</dbReference>
<dbReference type="EMBL" id="SOGQ01000050">
    <property type="protein sequence ID" value="TFC98747.1"/>
    <property type="molecule type" value="Genomic_DNA"/>
</dbReference>
<dbReference type="InterPro" id="IPR000335">
    <property type="entry name" value="Bleomycin-R"/>
</dbReference>
<keyword evidence="6" id="KW-1185">Reference proteome</keyword>
<evidence type="ECO:0000313" key="6">
    <source>
        <dbReference type="Proteomes" id="UP000297853"/>
    </source>
</evidence>
<evidence type="ECO:0000256" key="2">
    <source>
        <dbReference type="ARBA" id="ARBA00021572"/>
    </source>
</evidence>
<reference evidence="5 6" key="1">
    <citation type="submission" date="2019-03" db="EMBL/GenBank/DDBJ databases">
        <title>Genomics of glacier-inhabiting Cryobacterium strains.</title>
        <authorList>
            <person name="Liu Q."/>
            <person name="Xin Y.-H."/>
        </authorList>
    </citation>
    <scope>NUCLEOTIDE SEQUENCE [LARGE SCALE GENOMIC DNA]</scope>
    <source>
        <strain evidence="5 6">TMT1-23-1</strain>
    </source>
</reference>
<evidence type="ECO:0000256" key="1">
    <source>
        <dbReference type="ARBA" id="ARBA00011051"/>
    </source>
</evidence>
<comment type="similarity">
    <text evidence="1">Belongs to the bleomycin resistance protein family.</text>
</comment>